<keyword evidence="4" id="KW-1185">Reference proteome</keyword>
<gene>
    <name evidence="3" type="ORF">FBZ93_11214</name>
</gene>
<feature type="transmembrane region" description="Helical" evidence="2">
    <location>
        <begin position="44"/>
        <end position="64"/>
    </location>
</feature>
<sequence>MAPRRGPTHGPRSSGRTIVNGQMHPAAPHHLPFFVPGPDGDDTLMVVMGIFLIVTVLYVGTLYWKLHSLPERMAHKSQKLQFEIVAVLGLISLFTHMHIFWIAGLLLAMIDLPDFSTPLRTIAGSVERIADATPPRPVPPEPDEVAAAEEGQGHA</sequence>
<feature type="region of interest" description="Disordered" evidence="1">
    <location>
        <begin position="1"/>
        <end position="21"/>
    </location>
</feature>
<dbReference type="AlphaFoldDB" id="A0A560L9K1"/>
<organism evidence="3 4">
    <name type="scientific">Bradyrhizobium macuxiense</name>
    <dbReference type="NCBI Taxonomy" id="1755647"/>
    <lineage>
        <taxon>Bacteria</taxon>
        <taxon>Pseudomonadati</taxon>
        <taxon>Pseudomonadota</taxon>
        <taxon>Alphaproteobacteria</taxon>
        <taxon>Hyphomicrobiales</taxon>
        <taxon>Nitrobacteraceae</taxon>
        <taxon>Bradyrhizobium</taxon>
    </lineage>
</organism>
<reference evidence="3 4" key="1">
    <citation type="submission" date="2019-06" db="EMBL/GenBank/DDBJ databases">
        <title>Genomic Encyclopedia of Type Strains, Phase IV (KMG-V): Genome sequencing to study the core and pangenomes of soil and plant-associated prokaryotes.</title>
        <authorList>
            <person name="Whitman W."/>
        </authorList>
    </citation>
    <scope>NUCLEOTIDE SEQUENCE [LARGE SCALE GENOMIC DNA]</scope>
    <source>
        <strain evidence="3 4">BR 10355</strain>
    </source>
</reference>
<feature type="transmembrane region" description="Helical" evidence="2">
    <location>
        <begin position="85"/>
        <end position="110"/>
    </location>
</feature>
<evidence type="ECO:0000313" key="4">
    <source>
        <dbReference type="Proteomes" id="UP000321304"/>
    </source>
</evidence>
<evidence type="ECO:0000313" key="3">
    <source>
        <dbReference type="EMBL" id="TWB91947.1"/>
    </source>
</evidence>
<keyword evidence="2" id="KW-1133">Transmembrane helix</keyword>
<feature type="region of interest" description="Disordered" evidence="1">
    <location>
        <begin position="130"/>
        <end position="155"/>
    </location>
</feature>
<keyword evidence="2" id="KW-0472">Membrane</keyword>
<protein>
    <submittedName>
        <fullName evidence="3">Uncharacterized protein</fullName>
    </submittedName>
</protein>
<dbReference type="Proteomes" id="UP000321304">
    <property type="component" value="Unassembled WGS sequence"/>
</dbReference>
<dbReference type="EMBL" id="VITY01000012">
    <property type="protein sequence ID" value="TWB91947.1"/>
    <property type="molecule type" value="Genomic_DNA"/>
</dbReference>
<evidence type="ECO:0000256" key="2">
    <source>
        <dbReference type="SAM" id="Phobius"/>
    </source>
</evidence>
<evidence type="ECO:0000256" key="1">
    <source>
        <dbReference type="SAM" id="MobiDB-lite"/>
    </source>
</evidence>
<comment type="caution">
    <text evidence="3">The sequence shown here is derived from an EMBL/GenBank/DDBJ whole genome shotgun (WGS) entry which is preliminary data.</text>
</comment>
<proteinExistence type="predicted"/>
<accession>A0A560L9K1</accession>
<name>A0A560L9K1_9BRAD</name>
<keyword evidence="2" id="KW-0812">Transmembrane</keyword>